<dbReference type="AlphaFoldDB" id="A0A8S9NN06"/>
<proteinExistence type="predicted"/>
<sequence length="52" mass="6239">MKLVKRRKESTYKLNKNGEDMLMNREEEEEVNKKFKANHMVMVAKLQENGKL</sequence>
<dbReference type="Proteomes" id="UP000712600">
    <property type="component" value="Unassembled WGS sequence"/>
</dbReference>
<reference evidence="1" key="1">
    <citation type="submission" date="2019-12" db="EMBL/GenBank/DDBJ databases">
        <title>Genome sequencing and annotation of Brassica cretica.</title>
        <authorList>
            <person name="Studholme D.J."/>
            <person name="Sarris P."/>
        </authorList>
    </citation>
    <scope>NUCLEOTIDE SEQUENCE</scope>
    <source>
        <strain evidence="1">PFS-109/04</strain>
        <tissue evidence="1">Leaf</tissue>
    </source>
</reference>
<evidence type="ECO:0000313" key="1">
    <source>
        <dbReference type="EMBL" id="KAF3504026.1"/>
    </source>
</evidence>
<accession>A0A8S9NN06</accession>
<evidence type="ECO:0000313" key="2">
    <source>
        <dbReference type="Proteomes" id="UP000712600"/>
    </source>
</evidence>
<name>A0A8S9NN06_BRACR</name>
<protein>
    <submittedName>
        <fullName evidence="1">Uncharacterized protein</fullName>
    </submittedName>
</protein>
<organism evidence="1 2">
    <name type="scientific">Brassica cretica</name>
    <name type="common">Mustard</name>
    <dbReference type="NCBI Taxonomy" id="69181"/>
    <lineage>
        <taxon>Eukaryota</taxon>
        <taxon>Viridiplantae</taxon>
        <taxon>Streptophyta</taxon>
        <taxon>Embryophyta</taxon>
        <taxon>Tracheophyta</taxon>
        <taxon>Spermatophyta</taxon>
        <taxon>Magnoliopsida</taxon>
        <taxon>eudicotyledons</taxon>
        <taxon>Gunneridae</taxon>
        <taxon>Pentapetalae</taxon>
        <taxon>rosids</taxon>
        <taxon>malvids</taxon>
        <taxon>Brassicales</taxon>
        <taxon>Brassicaceae</taxon>
        <taxon>Brassiceae</taxon>
        <taxon>Brassica</taxon>
    </lineage>
</organism>
<dbReference type="EMBL" id="QGKX02001621">
    <property type="protein sequence ID" value="KAF3504026.1"/>
    <property type="molecule type" value="Genomic_DNA"/>
</dbReference>
<gene>
    <name evidence="1" type="ORF">F2Q69_00040671</name>
</gene>
<comment type="caution">
    <text evidence="1">The sequence shown here is derived from an EMBL/GenBank/DDBJ whole genome shotgun (WGS) entry which is preliminary data.</text>
</comment>